<evidence type="ECO:0000313" key="2">
    <source>
        <dbReference type="Proteomes" id="UP000001025"/>
    </source>
</evidence>
<accession>Q7UUW8</accession>
<dbReference type="HOGENOM" id="CLU_2194874_0_0_0"/>
<name>Q7UUW8_RHOBA</name>
<proteinExistence type="predicted"/>
<dbReference type="EMBL" id="BX294138">
    <property type="protein sequence ID" value="CAD72959.1"/>
    <property type="molecule type" value="Genomic_DNA"/>
</dbReference>
<dbReference type="Proteomes" id="UP000001025">
    <property type="component" value="Chromosome"/>
</dbReference>
<keyword evidence="2" id="KW-1185">Reference proteome</keyword>
<reference evidence="1 2" key="1">
    <citation type="journal article" date="2003" name="Proc. Natl. Acad. Sci. U.S.A.">
        <title>Complete genome sequence of the marine planctomycete Pirellula sp. strain 1.</title>
        <authorList>
            <person name="Gloeckner F.O."/>
            <person name="Kube M."/>
            <person name="Bauer M."/>
            <person name="Teeling H."/>
            <person name="Lombardot T."/>
            <person name="Ludwig W."/>
            <person name="Gade D."/>
            <person name="Beck A."/>
            <person name="Borzym K."/>
            <person name="Heitmann K."/>
            <person name="Rabus R."/>
            <person name="Schlesner H."/>
            <person name="Amann R."/>
            <person name="Reinhardt R."/>
        </authorList>
    </citation>
    <scope>NUCLEOTIDE SEQUENCE [LARGE SCALE GENOMIC DNA]</scope>
    <source>
        <strain evidence="2">DSM 10527 / NCIMB 13988 / SH1</strain>
    </source>
</reference>
<sequence length="108" mass="11963">MPSRSQQISRTALAAVLTTTVDQSHQTSQTNAPTRWKLVFPCPGTGPNGRRLKCLGGVALRPSNRKRRDWWIAANVQPHSGRPVFNRTTRAGLRTTTRLSKSNHFAAT</sequence>
<evidence type="ECO:0000313" key="1">
    <source>
        <dbReference type="EMBL" id="CAD72959.1"/>
    </source>
</evidence>
<gene>
    <name evidence="1" type="ordered locus">RB3012</name>
</gene>
<dbReference type="EnsemblBacteria" id="CAD72959">
    <property type="protein sequence ID" value="CAD72959"/>
    <property type="gene ID" value="RB3012"/>
</dbReference>
<protein>
    <submittedName>
        <fullName evidence="1">Uncharacterized protein</fullName>
    </submittedName>
</protein>
<dbReference type="KEGG" id="rba:RB3012"/>
<dbReference type="InParanoid" id="Q7UUW8"/>
<dbReference type="AlphaFoldDB" id="Q7UUW8"/>
<organism evidence="1 2">
    <name type="scientific">Rhodopirellula baltica (strain DSM 10527 / NCIMB 13988 / SH1)</name>
    <dbReference type="NCBI Taxonomy" id="243090"/>
    <lineage>
        <taxon>Bacteria</taxon>
        <taxon>Pseudomonadati</taxon>
        <taxon>Planctomycetota</taxon>
        <taxon>Planctomycetia</taxon>
        <taxon>Pirellulales</taxon>
        <taxon>Pirellulaceae</taxon>
        <taxon>Rhodopirellula</taxon>
    </lineage>
</organism>